<protein>
    <submittedName>
        <fullName evidence="1">YmfQ family protein</fullName>
    </submittedName>
</protein>
<comment type="caution">
    <text evidence="1">The sequence shown here is derived from an EMBL/GenBank/DDBJ whole genome shotgun (WGS) entry which is preliminary data.</text>
</comment>
<proteinExistence type="predicted"/>
<accession>A0ABV7DIC9</accession>
<dbReference type="EMBL" id="JBHRSP010000025">
    <property type="protein sequence ID" value="MFC3074700.1"/>
    <property type="molecule type" value="Genomic_DNA"/>
</dbReference>
<evidence type="ECO:0000313" key="1">
    <source>
        <dbReference type="EMBL" id="MFC3074700.1"/>
    </source>
</evidence>
<organism evidence="1 2">
    <name type="scientific">Shinella pollutisoli</name>
    <dbReference type="NCBI Taxonomy" id="2250594"/>
    <lineage>
        <taxon>Bacteria</taxon>
        <taxon>Pseudomonadati</taxon>
        <taxon>Pseudomonadota</taxon>
        <taxon>Alphaproteobacteria</taxon>
        <taxon>Hyphomicrobiales</taxon>
        <taxon>Rhizobiaceae</taxon>
        <taxon>Shinella</taxon>
    </lineage>
</organism>
<dbReference type="Proteomes" id="UP001595377">
    <property type="component" value="Unassembled WGS sequence"/>
</dbReference>
<dbReference type="Pfam" id="PF10076">
    <property type="entry name" value="Phage_Mu_Gp48"/>
    <property type="match status" value="1"/>
</dbReference>
<dbReference type="RefSeq" id="WP_257317174.1">
    <property type="nucleotide sequence ID" value="NZ_JANFDG010000026.1"/>
</dbReference>
<sequence length="227" mass="24937">MARDLRTISQSLIRKLPTGFALGRRDGVLDTVLGAAGGLLHDAEGAAERMMDEIDPRTAKALLPDFERVLGPDPCGRDRQTLTIEQRQRLAHQRWTARGGQSIPYMVETASRLGSAITIDEFWPSRAGSMRAGQRLRPEGSQFVWRVNLPGRFTPVKFRAGVGRAGHRLGSSLIGGIGSDFITVTKFRAGVSRAGHRLGTFELSPIECELRRIKPAHTHVVFNYGAP</sequence>
<reference evidence="2" key="1">
    <citation type="journal article" date="2019" name="Int. J. Syst. Evol. Microbiol.">
        <title>The Global Catalogue of Microorganisms (GCM) 10K type strain sequencing project: providing services to taxonomists for standard genome sequencing and annotation.</title>
        <authorList>
            <consortium name="The Broad Institute Genomics Platform"/>
            <consortium name="The Broad Institute Genome Sequencing Center for Infectious Disease"/>
            <person name="Wu L."/>
            <person name="Ma J."/>
        </authorList>
    </citation>
    <scope>NUCLEOTIDE SEQUENCE [LARGE SCALE GENOMIC DNA]</scope>
    <source>
        <strain evidence="2">KCTC 52677</strain>
    </source>
</reference>
<gene>
    <name evidence="1" type="ORF">ACFOHH_16430</name>
</gene>
<dbReference type="InterPro" id="IPR018755">
    <property type="entry name" value="Phage_Mu_Gp48"/>
</dbReference>
<name>A0ABV7DIC9_9HYPH</name>
<evidence type="ECO:0000313" key="2">
    <source>
        <dbReference type="Proteomes" id="UP001595377"/>
    </source>
</evidence>
<keyword evidence="2" id="KW-1185">Reference proteome</keyword>